<comment type="similarity">
    <text evidence="2 9">Belongs to the class-II aminoacyl-tRNA synthetase family. Type 2 subfamily.</text>
</comment>
<dbReference type="InterPro" id="IPR004365">
    <property type="entry name" value="NA-bd_OB_tRNA"/>
</dbReference>
<keyword evidence="7 9" id="KW-0648">Protein biosynthesis</keyword>
<dbReference type="GO" id="GO:0016740">
    <property type="term" value="F:transferase activity"/>
    <property type="evidence" value="ECO:0007669"/>
    <property type="project" value="UniProtKB-ARBA"/>
</dbReference>
<dbReference type="GO" id="GO:0006422">
    <property type="term" value="P:aspartyl-tRNA aminoacylation"/>
    <property type="evidence" value="ECO:0007669"/>
    <property type="project" value="UniProtKB-UniRule"/>
</dbReference>
<reference evidence="11" key="1">
    <citation type="submission" date="2020-10" db="EMBL/GenBank/DDBJ databases">
        <authorList>
            <person name="Gilroy R."/>
        </authorList>
    </citation>
    <scope>NUCLEOTIDE SEQUENCE</scope>
    <source>
        <strain evidence="11">CHK195-12923</strain>
    </source>
</reference>
<keyword evidence="4 9" id="KW-0436">Ligase</keyword>
<comment type="subunit">
    <text evidence="9">Homodimer.</text>
</comment>
<keyword evidence="3 9" id="KW-0963">Cytoplasm</keyword>
<dbReference type="InterPro" id="IPR002312">
    <property type="entry name" value="Asp/Asn-tRNA-synth_IIb"/>
</dbReference>
<dbReference type="GO" id="GO:0017101">
    <property type="term" value="C:aminoacyl-tRNA synthetase multienzyme complex"/>
    <property type="evidence" value="ECO:0007669"/>
    <property type="project" value="TreeGrafter"/>
</dbReference>
<dbReference type="GO" id="GO:0005524">
    <property type="term" value="F:ATP binding"/>
    <property type="evidence" value="ECO:0007669"/>
    <property type="project" value="UniProtKB-UniRule"/>
</dbReference>
<dbReference type="PRINTS" id="PR01042">
    <property type="entry name" value="TRNASYNTHASP"/>
</dbReference>
<feature type="binding site" evidence="9">
    <location>
        <position position="373"/>
    </location>
    <ligand>
        <name>L-aspartate</name>
        <dbReference type="ChEBI" id="CHEBI:29991"/>
    </ligand>
</feature>
<feature type="binding site" evidence="9">
    <location>
        <begin position="228"/>
        <end position="230"/>
    </location>
    <ligand>
        <name>ATP</name>
        <dbReference type="ChEBI" id="CHEBI:30616"/>
    </ligand>
</feature>
<proteinExistence type="inferred from homology"/>
<comment type="caution">
    <text evidence="9">Lacks conserved residue(s) required for the propagation of feature annotation.</text>
</comment>
<dbReference type="GO" id="GO:0005829">
    <property type="term" value="C:cytosol"/>
    <property type="evidence" value="ECO:0007669"/>
    <property type="project" value="TreeGrafter"/>
</dbReference>
<feature type="binding site" evidence="9">
    <location>
        <position position="369"/>
    </location>
    <ligand>
        <name>L-aspartate</name>
        <dbReference type="ChEBI" id="CHEBI:29991"/>
    </ligand>
</feature>
<evidence type="ECO:0000313" key="11">
    <source>
        <dbReference type="EMBL" id="HIU61623.1"/>
    </source>
</evidence>
<dbReference type="EC" id="6.1.1.12" evidence="9"/>
<comment type="function">
    <text evidence="9">Catalyzes the attachment of L-aspartate to tRNA(Asp) in a two-step reaction: L-aspartate is first activated by ATP to form Asp-AMP and then transferred to the acceptor end of tRNA(Asp).</text>
</comment>
<dbReference type="NCBIfam" id="TIGR00458">
    <property type="entry name" value="aspS_nondisc"/>
    <property type="match status" value="1"/>
</dbReference>
<comment type="catalytic activity">
    <reaction evidence="9">
        <text>tRNA(Asp) + L-aspartate + ATP = L-aspartyl-tRNA(Asp) + AMP + diphosphate</text>
        <dbReference type="Rhea" id="RHEA:19649"/>
        <dbReference type="Rhea" id="RHEA-COMP:9660"/>
        <dbReference type="Rhea" id="RHEA-COMP:9678"/>
        <dbReference type="ChEBI" id="CHEBI:29991"/>
        <dbReference type="ChEBI" id="CHEBI:30616"/>
        <dbReference type="ChEBI" id="CHEBI:33019"/>
        <dbReference type="ChEBI" id="CHEBI:78442"/>
        <dbReference type="ChEBI" id="CHEBI:78516"/>
        <dbReference type="ChEBI" id="CHEBI:456215"/>
        <dbReference type="EC" id="6.1.1.12"/>
    </reaction>
</comment>
<evidence type="ECO:0000256" key="3">
    <source>
        <dbReference type="ARBA" id="ARBA00022490"/>
    </source>
</evidence>
<evidence type="ECO:0000256" key="4">
    <source>
        <dbReference type="ARBA" id="ARBA00022598"/>
    </source>
</evidence>
<keyword evidence="5 9" id="KW-0547">Nucleotide-binding</keyword>
<feature type="binding site" evidence="9">
    <location>
        <position position="366"/>
    </location>
    <ligand>
        <name>ATP</name>
        <dbReference type="ChEBI" id="CHEBI:30616"/>
    </ligand>
</feature>
<dbReference type="GO" id="GO:0140096">
    <property type="term" value="F:catalytic activity, acting on a protein"/>
    <property type="evidence" value="ECO:0007669"/>
    <property type="project" value="UniProtKB-ARBA"/>
</dbReference>
<dbReference type="PANTHER" id="PTHR43450">
    <property type="entry name" value="ASPARTYL-TRNA SYNTHETASE"/>
    <property type="match status" value="1"/>
</dbReference>
<evidence type="ECO:0000256" key="9">
    <source>
        <dbReference type="HAMAP-Rule" id="MF_02075"/>
    </source>
</evidence>
<feature type="binding site" evidence="9">
    <location>
        <begin position="220"/>
        <end position="222"/>
    </location>
    <ligand>
        <name>ATP</name>
        <dbReference type="ChEBI" id="CHEBI:30616"/>
    </ligand>
</feature>
<evidence type="ECO:0000256" key="1">
    <source>
        <dbReference type="ARBA" id="ARBA00004496"/>
    </source>
</evidence>
<dbReference type="Proteomes" id="UP000824110">
    <property type="component" value="Unassembled WGS sequence"/>
</dbReference>
<feature type="binding site" evidence="9">
    <location>
        <position position="220"/>
    </location>
    <ligand>
        <name>L-aspartate</name>
        <dbReference type="ChEBI" id="CHEBI:29991"/>
    </ligand>
</feature>
<dbReference type="Gene3D" id="2.40.50.140">
    <property type="entry name" value="Nucleic acid-binding proteins"/>
    <property type="match status" value="1"/>
</dbReference>
<dbReference type="EMBL" id="DVNE01000029">
    <property type="protein sequence ID" value="HIU61623.1"/>
    <property type="molecule type" value="Genomic_DNA"/>
</dbReference>
<dbReference type="FunFam" id="3.30.930.10:FF:000038">
    <property type="entry name" value="Aspartate--tRNA ligase"/>
    <property type="match status" value="1"/>
</dbReference>
<dbReference type="CDD" id="cd04100">
    <property type="entry name" value="Asp_Lys_Asn_RS_N"/>
    <property type="match status" value="1"/>
</dbReference>
<evidence type="ECO:0000256" key="6">
    <source>
        <dbReference type="ARBA" id="ARBA00022840"/>
    </source>
</evidence>
<dbReference type="InterPro" id="IPR004364">
    <property type="entry name" value="Aa-tRNA-synt_II"/>
</dbReference>
<evidence type="ECO:0000256" key="5">
    <source>
        <dbReference type="ARBA" id="ARBA00022741"/>
    </source>
</evidence>
<dbReference type="SUPFAM" id="SSF55681">
    <property type="entry name" value="Class II aaRS and biotin synthetases"/>
    <property type="match status" value="1"/>
</dbReference>
<evidence type="ECO:0000313" key="12">
    <source>
        <dbReference type="Proteomes" id="UP000824110"/>
    </source>
</evidence>
<evidence type="ECO:0000256" key="7">
    <source>
        <dbReference type="ARBA" id="ARBA00022917"/>
    </source>
</evidence>
<feature type="binding site" evidence="9">
    <location>
        <position position="177"/>
    </location>
    <ligand>
        <name>L-aspartate</name>
        <dbReference type="ChEBI" id="CHEBI:29991"/>
    </ligand>
</feature>
<dbReference type="InterPro" id="IPR012340">
    <property type="entry name" value="NA-bd_OB-fold"/>
</dbReference>
<sequence length="443" mass="51050">MEYMTGVLNDGTTPYSAFRENEGKVVSIKGAIHNIRDMSDFAFIILRTARELIQCVYSPEFSDYRLTENVVEQASAKITGKVVKSQTRDGSERYELQIHNIEILSVPAAIPPVVINKKQVNCDLNVDLDFRPVTLRNPKERAVFKIQEGIQRGFREHLMNNGFTEIHTPKINFAGAEGGTNVFKLDYFGKTVFLAQSPQLYKQALVPVYERVFEVGPVFRAEHHDTSRHLNEYISMDFEMGFIDSFTDIMEMETGVLKYIMDLLKREYAPEIELLKADIPVVDKIPCIRFKDAKEMCVKKLKNITDMKDFEPEEEAFLGKWAKQQYGSDFLFVTHYLSKKRPFYTMDDPEDPEVTLSFDLLFRGIEITSGGQRIHDYNMQVEKMKRLGMNPEEFETYLMLHKYGAPPHGGLGLGLERLTMHLLGFKNVRYAAMFPRDINRVTP</sequence>
<dbReference type="Pfam" id="PF00152">
    <property type="entry name" value="tRNA-synt_2"/>
    <property type="match status" value="1"/>
</dbReference>
<reference evidence="11" key="2">
    <citation type="journal article" date="2021" name="PeerJ">
        <title>Extensive microbial diversity within the chicken gut microbiome revealed by metagenomics and culture.</title>
        <authorList>
            <person name="Gilroy R."/>
            <person name="Ravi A."/>
            <person name="Getino M."/>
            <person name="Pursley I."/>
            <person name="Horton D.L."/>
            <person name="Alikhan N.F."/>
            <person name="Baker D."/>
            <person name="Gharbi K."/>
            <person name="Hall N."/>
            <person name="Watson M."/>
            <person name="Adriaenssens E.M."/>
            <person name="Foster-Nyarko E."/>
            <person name="Jarju S."/>
            <person name="Secka A."/>
            <person name="Antonio M."/>
            <person name="Oren A."/>
            <person name="Chaudhuri R.R."/>
            <person name="La Ragione R."/>
            <person name="Hildebrand F."/>
            <person name="Pallen M.J."/>
        </authorList>
    </citation>
    <scope>NUCLEOTIDE SEQUENCE</scope>
    <source>
        <strain evidence="11">CHK195-12923</strain>
    </source>
</reference>
<dbReference type="Pfam" id="PF01336">
    <property type="entry name" value="tRNA_anti-codon"/>
    <property type="match status" value="1"/>
</dbReference>
<dbReference type="InterPro" id="IPR006195">
    <property type="entry name" value="aa-tRNA-synth_II"/>
</dbReference>
<dbReference type="SUPFAM" id="SSF50249">
    <property type="entry name" value="Nucleic acid-binding proteins"/>
    <property type="match status" value="1"/>
</dbReference>
<dbReference type="Gene3D" id="3.30.930.10">
    <property type="entry name" value="Bira Bifunctional Protein, Domain 2"/>
    <property type="match status" value="1"/>
</dbReference>
<gene>
    <name evidence="9 11" type="primary">aspS</name>
    <name evidence="11" type="ORF">IAB69_03130</name>
</gene>
<feature type="domain" description="Aminoacyl-transfer RNA synthetases class-II family profile" evidence="10">
    <location>
        <begin position="144"/>
        <end position="435"/>
    </location>
</feature>
<dbReference type="NCBIfam" id="NF003483">
    <property type="entry name" value="PRK05159.1"/>
    <property type="match status" value="1"/>
</dbReference>
<evidence type="ECO:0000256" key="2">
    <source>
        <dbReference type="ARBA" id="ARBA00005312"/>
    </source>
</evidence>
<accession>A0A9D1MKB7</accession>
<dbReference type="InterPro" id="IPR045864">
    <property type="entry name" value="aa-tRNA-synth_II/BPL/LPL"/>
</dbReference>
<comment type="caution">
    <text evidence="11">The sequence shown here is derived from an EMBL/GenBank/DDBJ whole genome shotgun (WGS) entry which is preliminary data.</text>
</comment>
<dbReference type="AlphaFoldDB" id="A0A9D1MKB7"/>
<feature type="binding site" evidence="9">
    <location>
        <begin position="414"/>
        <end position="417"/>
    </location>
    <ligand>
        <name>ATP</name>
        <dbReference type="ChEBI" id="CHEBI:30616"/>
    </ligand>
</feature>
<name>A0A9D1MKB7_9FIRM</name>
<keyword evidence="6 9" id="KW-0067">ATP-binding</keyword>
<dbReference type="GO" id="GO:0004815">
    <property type="term" value="F:aspartate-tRNA ligase activity"/>
    <property type="evidence" value="ECO:0007669"/>
    <property type="project" value="UniProtKB-UniRule"/>
</dbReference>
<dbReference type="InterPro" id="IPR004523">
    <property type="entry name" value="Asp-tRNA_synthase_2"/>
</dbReference>
<comment type="subcellular location">
    <subcellularLocation>
        <location evidence="1 9">Cytoplasm</location>
    </subcellularLocation>
</comment>
<keyword evidence="8 9" id="KW-0030">Aminoacyl-tRNA synthetase</keyword>
<protein>
    <recommendedName>
        <fullName evidence="9">Aspartate--tRNA ligase</fullName>
        <ecNumber evidence="9">6.1.1.12</ecNumber>
    </recommendedName>
    <alternativeName>
        <fullName evidence="9">Aspartyl-tRNA synthetase</fullName>
        <shortName evidence="9">AspRS</shortName>
    </alternativeName>
</protein>
<dbReference type="HAMAP" id="MF_02075">
    <property type="entry name" value="Asp_tRNA_synth_type2"/>
    <property type="match status" value="1"/>
</dbReference>
<organism evidence="11 12">
    <name type="scientific">Candidatus Coproplasma excrementigallinarum</name>
    <dbReference type="NCBI Taxonomy" id="2840747"/>
    <lineage>
        <taxon>Bacteria</taxon>
        <taxon>Bacillati</taxon>
        <taxon>Bacillota</taxon>
        <taxon>Clostridia</taxon>
        <taxon>Eubacteriales</taxon>
        <taxon>Candidatus Coproplasma</taxon>
    </lineage>
</organism>
<dbReference type="PANTHER" id="PTHR43450:SF1">
    <property type="entry name" value="ASPARTATE--TRNA LIGASE, CYTOPLASMIC"/>
    <property type="match status" value="1"/>
</dbReference>
<evidence type="ECO:0000256" key="8">
    <source>
        <dbReference type="ARBA" id="ARBA00023146"/>
    </source>
</evidence>
<dbReference type="GO" id="GO:0003723">
    <property type="term" value="F:RNA binding"/>
    <property type="evidence" value="ECO:0007669"/>
    <property type="project" value="TreeGrafter"/>
</dbReference>
<dbReference type="PROSITE" id="PS50862">
    <property type="entry name" value="AA_TRNA_LIGASE_II"/>
    <property type="match status" value="1"/>
</dbReference>
<evidence type="ECO:0000259" key="10">
    <source>
        <dbReference type="PROSITE" id="PS50862"/>
    </source>
</evidence>
<feature type="region of interest" description="Aspartate" evidence="9">
    <location>
        <begin position="199"/>
        <end position="202"/>
    </location>
</feature>